<organism evidence="9 10">
    <name type="scientific">Trichoplax adhaerens</name>
    <name type="common">Trichoplax reptans</name>
    <dbReference type="NCBI Taxonomy" id="10228"/>
    <lineage>
        <taxon>Eukaryota</taxon>
        <taxon>Metazoa</taxon>
        <taxon>Placozoa</taxon>
        <taxon>Uniplacotomia</taxon>
        <taxon>Trichoplacea</taxon>
        <taxon>Trichoplacidae</taxon>
        <taxon>Trichoplax</taxon>
    </lineage>
</organism>
<dbReference type="OrthoDB" id="331948at2759"/>
<evidence type="ECO:0000256" key="3">
    <source>
        <dbReference type="ARBA" id="ARBA00022692"/>
    </source>
</evidence>
<dbReference type="InterPro" id="IPR001594">
    <property type="entry name" value="Palmitoyltrfase_DHHC"/>
</dbReference>
<comment type="catalytic activity">
    <reaction evidence="7">
        <text>L-cysteinyl-[protein] + hexadecanoyl-CoA = S-hexadecanoyl-L-cysteinyl-[protein] + CoA</text>
        <dbReference type="Rhea" id="RHEA:36683"/>
        <dbReference type="Rhea" id="RHEA-COMP:10131"/>
        <dbReference type="Rhea" id="RHEA-COMP:11032"/>
        <dbReference type="ChEBI" id="CHEBI:29950"/>
        <dbReference type="ChEBI" id="CHEBI:57287"/>
        <dbReference type="ChEBI" id="CHEBI:57379"/>
        <dbReference type="ChEBI" id="CHEBI:74151"/>
        <dbReference type="EC" id="2.3.1.225"/>
    </reaction>
</comment>
<evidence type="ECO:0000313" key="9">
    <source>
        <dbReference type="EMBL" id="EDV25607.1"/>
    </source>
</evidence>
<sequence>MNNWRTVCHWGPLIAISVILAITSSTIYCSLLWWPIHTQGGIINLTLFLSWVVATFYNFFRAIHLGPGYVPEGWRPRKKSNEKFLQYCKICLSFKVPRSHHCRRCNRCVMKMDHHCPWINGCVGHFNHKNFTLFLFFAPCGCIQSTFILIAYFIHFIRTGGVAYYINNDDYFNVFGVIFAMVTVGLSIGVILAVGMLLYIQLKSIIRNETGVENWIRDKANYRRSKDEKWLYPYHLGYWRNILEVCNGCSEPKGDGIVWTVREGCNQYTMTIEQLEQKLEKRDRTVSYVAVRKYNGSFIAWRHGIRVCCSLPINDDPRISISVGDKIMITRATKRWLYGNKVLDKSTDAEGREIRVRGWFPRHCAEREEDTMKKNE</sequence>
<feature type="transmembrane region" description="Helical" evidence="7">
    <location>
        <begin position="12"/>
        <end position="36"/>
    </location>
</feature>
<evidence type="ECO:0000256" key="1">
    <source>
        <dbReference type="ARBA" id="ARBA00004141"/>
    </source>
</evidence>
<dbReference type="GO" id="GO:0005794">
    <property type="term" value="C:Golgi apparatus"/>
    <property type="evidence" value="ECO:0000318"/>
    <property type="project" value="GO_Central"/>
</dbReference>
<dbReference type="EMBL" id="DS985244">
    <property type="protein sequence ID" value="EDV25607.1"/>
    <property type="molecule type" value="Genomic_DNA"/>
</dbReference>
<gene>
    <name evidence="9" type="ORF">TRIADDRAFT_55884</name>
</gene>
<dbReference type="HOGENOM" id="CLU_044394_1_0_1"/>
<dbReference type="Proteomes" id="UP000009022">
    <property type="component" value="Unassembled WGS sequence"/>
</dbReference>
<dbReference type="Pfam" id="PF01529">
    <property type="entry name" value="DHHC"/>
    <property type="match status" value="1"/>
</dbReference>
<reference evidence="9 10" key="1">
    <citation type="journal article" date="2008" name="Nature">
        <title>The Trichoplax genome and the nature of placozoans.</title>
        <authorList>
            <person name="Srivastava M."/>
            <person name="Begovic E."/>
            <person name="Chapman J."/>
            <person name="Putnam N.H."/>
            <person name="Hellsten U."/>
            <person name="Kawashima T."/>
            <person name="Kuo A."/>
            <person name="Mitros T."/>
            <person name="Salamov A."/>
            <person name="Carpenter M.L."/>
            <person name="Signorovitch A.Y."/>
            <person name="Moreno M.A."/>
            <person name="Kamm K."/>
            <person name="Grimwood J."/>
            <person name="Schmutz J."/>
            <person name="Shapiro H."/>
            <person name="Grigoriev I.V."/>
            <person name="Buss L.W."/>
            <person name="Schierwater B."/>
            <person name="Dellaporta S.L."/>
            <person name="Rokhsar D.S."/>
        </authorList>
    </citation>
    <scope>NUCLEOTIDE SEQUENCE [LARGE SCALE GENOMIC DNA]</scope>
    <source>
        <strain evidence="9 10">Grell-BS-1999</strain>
    </source>
</reference>
<evidence type="ECO:0000313" key="10">
    <source>
        <dbReference type="Proteomes" id="UP000009022"/>
    </source>
</evidence>
<evidence type="ECO:0000256" key="6">
    <source>
        <dbReference type="ARBA" id="ARBA00023315"/>
    </source>
</evidence>
<dbReference type="PANTHER" id="PTHR12246">
    <property type="entry name" value="PALMITOYLTRANSFERASE ZDHHC16"/>
    <property type="match status" value="1"/>
</dbReference>
<protein>
    <recommendedName>
        <fullName evidence="7">Palmitoyltransferase</fullName>
        <ecNumber evidence="7">2.3.1.225</ecNumber>
    </recommendedName>
</protein>
<dbReference type="GO" id="GO:0005783">
    <property type="term" value="C:endoplasmic reticulum"/>
    <property type="evidence" value="ECO:0000318"/>
    <property type="project" value="GO_Central"/>
</dbReference>
<feature type="transmembrane region" description="Helical" evidence="7">
    <location>
        <begin position="174"/>
        <end position="200"/>
    </location>
</feature>
<keyword evidence="3 7" id="KW-0812">Transmembrane</keyword>
<evidence type="ECO:0000256" key="2">
    <source>
        <dbReference type="ARBA" id="ARBA00022679"/>
    </source>
</evidence>
<dbReference type="eggNOG" id="KOG1314">
    <property type="taxonomic scope" value="Eukaryota"/>
</dbReference>
<accession>B3RW51</accession>
<evidence type="ECO:0000256" key="7">
    <source>
        <dbReference type="RuleBase" id="RU079119"/>
    </source>
</evidence>
<dbReference type="STRING" id="10228.B3RW51"/>
<dbReference type="PROSITE" id="PS50216">
    <property type="entry name" value="DHHC"/>
    <property type="match status" value="1"/>
</dbReference>
<dbReference type="OMA" id="GCIHAAI"/>
<dbReference type="InParanoid" id="B3RW51"/>
<feature type="domain" description="Palmitoyltransferase DHHC" evidence="8">
    <location>
        <begin position="83"/>
        <end position="215"/>
    </location>
</feature>
<keyword evidence="6 7" id="KW-0012">Acyltransferase</keyword>
<feature type="transmembrane region" description="Helical" evidence="7">
    <location>
        <begin position="133"/>
        <end position="154"/>
    </location>
</feature>
<keyword evidence="10" id="KW-1185">Reference proteome</keyword>
<feature type="transmembrane region" description="Helical" evidence="7">
    <location>
        <begin position="42"/>
        <end position="60"/>
    </location>
</feature>
<keyword evidence="4 7" id="KW-1133">Transmembrane helix</keyword>
<dbReference type="EC" id="2.3.1.225" evidence="7"/>
<comment type="similarity">
    <text evidence="7">Belongs to the DHHC palmitoyltransferase family.</text>
</comment>
<dbReference type="CTD" id="6753363"/>
<dbReference type="GO" id="GO:0016020">
    <property type="term" value="C:membrane"/>
    <property type="evidence" value="ECO:0007669"/>
    <property type="project" value="UniProtKB-SubCell"/>
</dbReference>
<name>B3RW51_TRIAD</name>
<dbReference type="GeneID" id="6753363"/>
<keyword evidence="5 7" id="KW-0472">Membrane</keyword>
<dbReference type="KEGG" id="tad:TRIADDRAFT_55884"/>
<keyword evidence="2 7" id="KW-0808">Transferase</keyword>
<dbReference type="AlphaFoldDB" id="B3RW51"/>
<comment type="domain">
    <text evidence="7">The DHHC domain is required for palmitoyltransferase activity.</text>
</comment>
<dbReference type="PhylomeDB" id="B3RW51"/>
<evidence type="ECO:0000256" key="4">
    <source>
        <dbReference type="ARBA" id="ARBA00022989"/>
    </source>
</evidence>
<proteinExistence type="inferred from homology"/>
<evidence type="ECO:0000256" key="5">
    <source>
        <dbReference type="ARBA" id="ARBA00023136"/>
    </source>
</evidence>
<comment type="subcellular location">
    <subcellularLocation>
        <location evidence="1">Membrane</location>
        <topology evidence="1">Multi-pass membrane protein</topology>
    </subcellularLocation>
</comment>
<dbReference type="RefSeq" id="XP_002111640.1">
    <property type="nucleotide sequence ID" value="XM_002111604.1"/>
</dbReference>
<dbReference type="InterPro" id="IPR039859">
    <property type="entry name" value="PFA4/ZDH16/20/ERF2-like"/>
</dbReference>
<evidence type="ECO:0000259" key="8">
    <source>
        <dbReference type="Pfam" id="PF01529"/>
    </source>
</evidence>
<dbReference type="GO" id="GO:0006612">
    <property type="term" value="P:protein targeting to membrane"/>
    <property type="evidence" value="ECO:0000318"/>
    <property type="project" value="GO_Central"/>
</dbReference>
<dbReference type="GO" id="GO:0019706">
    <property type="term" value="F:protein-cysteine S-palmitoyltransferase activity"/>
    <property type="evidence" value="ECO:0000318"/>
    <property type="project" value="GO_Central"/>
</dbReference>